<feature type="compositionally biased region" description="Basic and acidic residues" evidence="5">
    <location>
        <begin position="475"/>
        <end position="494"/>
    </location>
</feature>
<accession>A0A1D8NMQ3</accession>
<comment type="subcellular location">
    <subcellularLocation>
        <location evidence="1">Nucleus</location>
        <location evidence="1">Nucleolus</location>
    </subcellularLocation>
</comment>
<dbReference type="GeneID" id="2908980"/>
<keyword evidence="3" id="KW-0677">Repeat</keyword>
<dbReference type="GO" id="GO:0032040">
    <property type="term" value="C:small-subunit processome"/>
    <property type="evidence" value="ECO:0007669"/>
    <property type="project" value="EnsemblFungi"/>
</dbReference>
<feature type="domain" description="BING4 C-terminal" evidence="6">
    <location>
        <begin position="331"/>
        <end position="411"/>
    </location>
</feature>
<evidence type="ECO:0000313" key="7">
    <source>
        <dbReference type="EMBL" id="AOW06927.1"/>
    </source>
</evidence>
<evidence type="ECO:0000256" key="4">
    <source>
        <dbReference type="ARBA" id="ARBA00023242"/>
    </source>
</evidence>
<evidence type="ECO:0000256" key="2">
    <source>
        <dbReference type="ARBA" id="ARBA00022574"/>
    </source>
</evidence>
<dbReference type="Pfam" id="PF08149">
    <property type="entry name" value="BING4CT"/>
    <property type="match status" value="1"/>
</dbReference>
<dbReference type="PROSITE" id="PS50082">
    <property type="entry name" value="WD_REPEATS_2"/>
    <property type="match status" value="1"/>
</dbReference>
<dbReference type="SMART" id="SM00320">
    <property type="entry name" value="WD40"/>
    <property type="match status" value="4"/>
</dbReference>
<dbReference type="GO" id="GO:0030688">
    <property type="term" value="C:preribosome, small subunit precursor"/>
    <property type="evidence" value="ECO:0007669"/>
    <property type="project" value="EnsemblFungi"/>
</dbReference>
<keyword evidence="2" id="KW-0853">WD repeat</keyword>
<proteinExistence type="predicted"/>
<dbReference type="GO" id="GO:0000480">
    <property type="term" value="P:endonucleolytic cleavage in 5'-ETS of tricistronic rRNA transcript (SSU-rRNA, 5.8S rRNA, LSU-rRNA)"/>
    <property type="evidence" value="ECO:0007669"/>
    <property type="project" value="EnsemblFungi"/>
</dbReference>
<evidence type="ECO:0000259" key="6">
    <source>
        <dbReference type="SMART" id="SM01033"/>
    </source>
</evidence>
<dbReference type="OrthoDB" id="10251154at2759"/>
<dbReference type="InterPro" id="IPR012952">
    <property type="entry name" value="BING4_C_dom"/>
</dbReference>
<evidence type="ECO:0000256" key="1">
    <source>
        <dbReference type="ARBA" id="ARBA00004604"/>
    </source>
</evidence>
<dbReference type="GO" id="GO:0000472">
    <property type="term" value="P:endonucleolytic cleavage to generate mature 5'-end of SSU-rRNA from (SSU-rRNA, 5.8S rRNA, LSU-rRNA)"/>
    <property type="evidence" value="ECO:0007669"/>
    <property type="project" value="EnsemblFungi"/>
</dbReference>
<dbReference type="GO" id="GO:0030686">
    <property type="term" value="C:90S preribosome"/>
    <property type="evidence" value="ECO:0007669"/>
    <property type="project" value="TreeGrafter"/>
</dbReference>
<dbReference type="OMA" id="EFLPYHW"/>
<evidence type="ECO:0000256" key="3">
    <source>
        <dbReference type="ARBA" id="ARBA00022737"/>
    </source>
</evidence>
<dbReference type="VEuPathDB" id="FungiDB:YALI1_F13446g"/>
<dbReference type="Pfam" id="PF00400">
    <property type="entry name" value="WD40"/>
    <property type="match status" value="1"/>
</dbReference>
<gene>
    <name evidence="7" type="ORF">YALI1_F13446g</name>
</gene>
<dbReference type="InterPro" id="IPR019775">
    <property type="entry name" value="WD40_repeat_CS"/>
</dbReference>
<dbReference type="InterPro" id="IPR036322">
    <property type="entry name" value="WD40_repeat_dom_sf"/>
</dbReference>
<dbReference type="PROSITE" id="PS00678">
    <property type="entry name" value="WD_REPEATS_1"/>
    <property type="match status" value="1"/>
</dbReference>
<keyword evidence="4" id="KW-0539">Nucleus</keyword>
<dbReference type="AlphaFoldDB" id="A0A1D8NMQ3"/>
<sequence length="522" mass="60311">MSEAPKKKPAWKTARNKELRKDLKRVESHTQEAKEAAKKTEMLLLEEQGFLEAENEMEATHKVTQEEIKASVDISTKKKAYDLKLPDFGPYDINFTRTGRKLLIGGRKGHVAAFDWREGRLQFELNLNETVRAVQWLHNDQYFAVAQKRNVFIYDHQGSEVHRLKQQIEMTNLDFLPYHYLLVSSGLTSMLFYQDVSIGKQVAAFKTRLGPTTSQCQNPYNAIMNLGHSNGTVTMWSPNVDEPLVKMLAHRGPVNDVSVDRSGRYLATAGSDSSVKVWDIRNTYKEVLRLPRTKVAPQTVNWSDSNLLSVGHGNTITVWKDVQSAPRPKQPYMQHNMHPDWKVSSAQFVPFEDILGVGHSEGFSSLIIPGAGEANFDALEVNPYQTRHQRREEEVRTLLQKLQPEMITMDPEDIGRIAMDKDRRRKTAREQMEEITEPNKKRAQESDDDMPELQPHLADEETAVSKELQKKKKKGVVDERQMRLEQLQERERRMRENKKRRLEEGYVEEYVSPAISRFQQRQ</sequence>
<dbReference type="PANTHER" id="PTHR14085">
    <property type="entry name" value="WD-REPEAT PROTEIN BING4"/>
    <property type="match status" value="1"/>
</dbReference>
<feature type="region of interest" description="Disordered" evidence="5">
    <location>
        <begin position="422"/>
        <end position="500"/>
    </location>
</feature>
<evidence type="ECO:0000256" key="5">
    <source>
        <dbReference type="SAM" id="MobiDB-lite"/>
    </source>
</evidence>
<dbReference type="PROSITE" id="PS50294">
    <property type="entry name" value="WD_REPEATS_REGION"/>
    <property type="match status" value="1"/>
</dbReference>
<dbReference type="EMBL" id="CP017558">
    <property type="protein sequence ID" value="AOW06927.1"/>
    <property type="molecule type" value="Genomic_DNA"/>
</dbReference>
<name>A0A1D8NMQ3_YARLL</name>
<dbReference type="GO" id="GO:0000447">
    <property type="term" value="P:endonucleolytic cleavage in ITS1 to separate SSU-rRNA from 5.8S rRNA and LSU-rRNA from tricistronic rRNA transcript (SSU-rRNA, 5.8S rRNA, LSU-rRNA)"/>
    <property type="evidence" value="ECO:0007669"/>
    <property type="project" value="EnsemblFungi"/>
</dbReference>
<dbReference type="FunFam" id="2.130.10.10:FF:000680">
    <property type="entry name" value="UTP7p Nucleolar protein"/>
    <property type="match status" value="1"/>
</dbReference>
<feature type="region of interest" description="Disordered" evidence="5">
    <location>
        <begin position="1"/>
        <end position="38"/>
    </location>
</feature>
<dbReference type="SUPFAM" id="SSF50978">
    <property type="entry name" value="WD40 repeat-like"/>
    <property type="match status" value="1"/>
</dbReference>
<dbReference type="InterPro" id="IPR001680">
    <property type="entry name" value="WD40_rpt"/>
</dbReference>
<dbReference type="VEuPathDB" id="FungiDB:YALI0_F09856g"/>
<dbReference type="eggNOG" id="KOG1272">
    <property type="taxonomic scope" value="Eukaryota"/>
</dbReference>
<feature type="compositionally biased region" description="Basic and acidic residues" evidence="5">
    <location>
        <begin position="457"/>
        <end position="468"/>
    </location>
</feature>
<dbReference type="Gene3D" id="2.130.10.10">
    <property type="entry name" value="YVTN repeat-like/Quinoprotein amine dehydrogenase"/>
    <property type="match status" value="2"/>
</dbReference>
<feature type="compositionally biased region" description="Basic and acidic residues" evidence="5">
    <location>
        <begin position="15"/>
        <end position="38"/>
    </location>
</feature>
<protein>
    <recommendedName>
        <fullName evidence="6">BING4 C-terminal domain-containing protein</fullName>
    </recommendedName>
</protein>
<dbReference type="InterPro" id="IPR040315">
    <property type="entry name" value="WDR46/Utp7"/>
</dbReference>
<dbReference type="KEGG" id="yli:2908980"/>
<dbReference type="PANTHER" id="PTHR14085:SF3">
    <property type="entry name" value="WD REPEAT-CONTAINING PROTEIN 46"/>
    <property type="match status" value="1"/>
</dbReference>
<dbReference type="SMART" id="SM01033">
    <property type="entry name" value="BING4CT"/>
    <property type="match status" value="1"/>
</dbReference>
<dbReference type="InterPro" id="IPR015943">
    <property type="entry name" value="WD40/YVTN_repeat-like_dom_sf"/>
</dbReference>
<dbReference type="FunFam" id="2.130.10.10:FF:001271">
    <property type="entry name" value="Probable U3 small nucleolar RNA-associated protein 7"/>
    <property type="match status" value="1"/>
</dbReference>
<organism evidence="7 8">
    <name type="scientific">Yarrowia lipolytica</name>
    <name type="common">Candida lipolytica</name>
    <dbReference type="NCBI Taxonomy" id="4952"/>
    <lineage>
        <taxon>Eukaryota</taxon>
        <taxon>Fungi</taxon>
        <taxon>Dikarya</taxon>
        <taxon>Ascomycota</taxon>
        <taxon>Saccharomycotina</taxon>
        <taxon>Dipodascomycetes</taxon>
        <taxon>Dipodascales</taxon>
        <taxon>Dipodascales incertae sedis</taxon>
        <taxon>Yarrowia</taxon>
    </lineage>
</organism>
<feature type="compositionally biased region" description="Basic and acidic residues" evidence="5">
    <location>
        <begin position="422"/>
        <end position="445"/>
    </location>
</feature>
<evidence type="ECO:0000313" key="8">
    <source>
        <dbReference type="Proteomes" id="UP000182444"/>
    </source>
</evidence>
<reference evidence="7 8" key="1">
    <citation type="journal article" date="2016" name="PLoS ONE">
        <title>Sequence Assembly of Yarrowia lipolytica Strain W29/CLIB89 Shows Transposable Element Diversity.</title>
        <authorList>
            <person name="Magnan C."/>
            <person name="Yu J."/>
            <person name="Chang I."/>
            <person name="Jahn E."/>
            <person name="Kanomata Y."/>
            <person name="Wu J."/>
            <person name="Zeller M."/>
            <person name="Oakes M."/>
            <person name="Baldi P."/>
            <person name="Sandmeyer S."/>
        </authorList>
    </citation>
    <scope>NUCLEOTIDE SEQUENCE [LARGE SCALE GENOMIC DNA]</scope>
    <source>
        <strain evidence="8">CLIB89(W29)</strain>
    </source>
</reference>
<dbReference type="Proteomes" id="UP000182444">
    <property type="component" value="Chromosome 1F"/>
</dbReference>
<dbReference type="RefSeq" id="XP_505225.1">
    <property type="nucleotide sequence ID" value="XM_505225.1"/>
</dbReference>